<feature type="domain" description="F-box" evidence="2">
    <location>
        <begin position="94"/>
        <end position="143"/>
    </location>
</feature>
<dbReference type="Pfam" id="PF08268">
    <property type="entry name" value="FBA_3"/>
    <property type="match status" value="1"/>
</dbReference>
<dbReference type="PROSITE" id="PS50181">
    <property type="entry name" value="FBOX"/>
    <property type="match status" value="1"/>
</dbReference>
<dbReference type="Proteomes" id="UP000092600">
    <property type="component" value="Unassembled WGS sequence"/>
</dbReference>
<dbReference type="FunFam" id="2.120.10.80:FF:000059">
    <property type="entry name" value="F-box only protein 6"/>
    <property type="match status" value="1"/>
</dbReference>
<dbReference type="STRING" id="4615.A0A199USJ1"/>
<dbReference type="SMART" id="SM00256">
    <property type="entry name" value="FBOX"/>
    <property type="match status" value="1"/>
</dbReference>
<protein>
    <submittedName>
        <fullName evidence="3">F-box only protein 6</fullName>
    </submittedName>
</protein>
<dbReference type="InterPro" id="IPR013187">
    <property type="entry name" value="F-box-assoc_dom_typ3"/>
</dbReference>
<dbReference type="CDD" id="cd22157">
    <property type="entry name" value="F-box_AtFBW1-like"/>
    <property type="match status" value="1"/>
</dbReference>
<dbReference type="Pfam" id="PF00646">
    <property type="entry name" value="F-box"/>
    <property type="match status" value="1"/>
</dbReference>
<evidence type="ECO:0000313" key="3">
    <source>
        <dbReference type="EMBL" id="OAY67777.1"/>
    </source>
</evidence>
<sequence>MEGAAVLSQLVGRIQELWEMYGSYYALDHLDPRCYRLDFEKGLIEDDCCGVLLGGKSQLLKTAETDESAPCKRHRIEKGGEKAIVSASPETMEQKIWKELPEELLEAVIARLPIATFFRFRSVCKKWNSLLTSTSFAKSYAEVPRSYPWLITVTYNMESRGAMYDPSLRKWHYPSIPFLPISYVICPVASAGGLICFADMRQKCFYICNPLTGSFRKLPPGPVPVQPQLAVGMTLNGTTSTGGYKVLCVAYNRDYGVFDSLNNSWTWLGAVPPSIKLPITMSFMSQAISIGSAIYFMRAEADGILSYHVNNGSWKQFIIPLPQNLKDHALAEFEGRLMLVGLLSKKAATCVCLWELQKMTLLWKEVDRMPNVWCLQLFGKHVRMACLGNRGILFLSLKLWWTDRLGTFNISSLVTYDMSSKEWQKVPDCSQWVACGTEFYPCPSALV</sequence>
<dbReference type="AlphaFoldDB" id="A0A199USJ1"/>
<dbReference type="Gene3D" id="1.20.1280.50">
    <property type="match status" value="1"/>
</dbReference>
<keyword evidence="1" id="KW-0677">Repeat</keyword>
<evidence type="ECO:0000313" key="4">
    <source>
        <dbReference type="Proteomes" id="UP000092600"/>
    </source>
</evidence>
<dbReference type="Gene3D" id="2.120.10.80">
    <property type="entry name" value="Kelch-type beta propeller"/>
    <property type="match status" value="1"/>
</dbReference>
<reference evidence="3 4" key="1">
    <citation type="journal article" date="2016" name="DNA Res.">
        <title>The draft genome of MD-2 pineapple using hybrid error correction of long reads.</title>
        <authorList>
            <person name="Redwan R.M."/>
            <person name="Saidin A."/>
            <person name="Kumar S.V."/>
        </authorList>
    </citation>
    <scope>NUCLEOTIDE SEQUENCE [LARGE SCALE GENOMIC DNA]</scope>
    <source>
        <strain evidence="4">cv. MD2</strain>
        <tissue evidence="3">Leaf</tissue>
    </source>
</reference>
<dbReference type="NCBIfam" id="TIGR01640">
    <property type="entry name" value="F_box_assoc_1"/>
    <property type="match status" value="1"/>
</dbReference>
<dbReference type="InterPro" id="IPR050796">
    <property type="entry name" value="SCF_F-box_component"/>
</dbReference>
<accession>A0A199USJ1</accession>
<dbReference type="InterPro" id="IPR036047">
    <property type="entry name" value="F-box-like_dom_sf"/>
</dbReference>
<proteinExistence type="predicted"/>
<dbReference type="PANTHER" id="PTHR31672">
    <property type="entry name" value="BNACNNG10540D PROTEIN"/>
    <property type="match status" value="1"/>
</dbReference>
<organism evidence="3 4">
    <name type="scientific">Ananas comosus</name>
    <name type="common">Pineapple</name>
    <name type="synonym">Ananas ananas</name>
    <dbReference type="NCBI Taxonomy" id="4615"/>
    <lineage>
        <taxon>Eukaryota</taxon>
        <taxon>Viridiplantae</taxon>
        <taxon>Streptophyta</taxon>
        <taxon>Embryophyta</taxon>
        <taxon>Tracheophyta</taxon>
        <taxon>Spermatophyta</taxon>
        <taxon>Magnoliopsida</taxon>
        <taxon>Liliopsida</taxon>
        <taxon>Poales</taxon>
        <taxon>Bromeliaceae</taxon>
        <taxon>Bromelioideae</taxon>
        <taxon>Ananas</taxon>
    </lineage>
</organism>
<comment type="caution">
    <text evidence="3">The sequence shown here is derived from an EMBL/GenBank/DDBJ whole genome shotgun (WGS) entry which is preliminary data.</text>
</comment>
<dbReference type="SUPFAM" id="SSF50965">
    <property type="entry name" value="Galactose oxidase, central domain"/>
    <property type="match status" value="1"/>
</dbReference>
<dbReference type="InterPro" id="IPR017451">
    <property type="entry name" value="F-box-assoc_interact_dom"/>
</dbReference>
<dbReference type="InterPro" id="IPR001810">
    <property type="entry name" value="F-box_dom"/>
</dbReference>
<dbReference type="SUPFAM" id="SSF81383">
    <property type="entry name" value="F-box domain"/>
    <property type="match status" value="1"/>
</dbReference>
<evidence type="ECO:0000259" key="2">
    <source>
        <dbReference type="PROSITE" id="PS50181"/>
    </source>
</evidence>
<evidence type="ECO:0000256" key="1">
    <source>
        <dbReference type="ARBA" id="ARBA00022737"/>
    </source>
</evidence>
<dbReference type="PANTHER" id="PTHR31672:SF12">
    <property type="entry name" value="F-BOX DOMAIN-CONTAINING PROTEIN"/>
    <property type="match status" value="1"/>
</dbReference>
<dbReference type="EMBL" id="LSRQ01005295">
    <property type="protein sequence ID" value="OAY67777.1"/>
    <property type="molecule type" value="Genomic_DNA"/>
</dbReference>
<dbReference type="InterPro" id="IPR011043">
    <property type="entry name" value="Gal_Oxase/kelch_b-propeller"/>
</dbReference>
<gene>
    <name evidence="3" type="ORF">ACMD2_26622</name>
</gene>
<name>A0A199USJ1_ANACO</name>
<dbReference type="FunFam" id="1.20.1280.50:FF:000008">
    <property type="entry name" value="F-box only protein 6"/>
    <property type="match status" value="1"/>
</dbReference>
<dbReference type="InterPro" id="IPR015915">
    <property type="entry name" value="Kelch-typ_b-propeller"/>
</dbReference>